<dbReference type="AlphaFoldDB" id="A0A9W8JRA6"/>
<organism evidence="3 4">
    <name type="scientific">Agrocybe chaxingu</name>
    <dbReference type="NCBI Taxonomy" id="84603"/>
    <lineage>
        <taxon>Eukaryota</taxon>
        <taxon>Fungi</taxon>
        <taxon>Dikarya</taxon>
        <taxon>Basidiomycota</taxon>
        <taxon>Agaricomycotina</taxon>
        <taxon>Agaricomycetes</taxon>
        <taxon>Agaricomycetidae</taxon>
        <taxon>Agaricales</taxon>
        <taxon>Agaricineae</taxon>
        <taxon>Strophariaceae</taxon>
        <taxon>Agrocybe</taxon>
    </lineage>
</organism>
<comment type="caution">
    <text evidence="3">The sequence shown here is derived from an EMBL/GenBank/DDBJ whole genome shotgun (WGS) entry which is preliminary data.</text>
</comment>
<dbReference type="Gene3D" id="3.80.10.10">
    <property type="entry name" value="Ribonuclease Inhibitor"/>
    <property type="match status" value="1"/>
</dbReference>
<evidence type="ECO:0000313" key="3">
    <source>
        <dbReference type="EMBL" id="KAJ3501812.1"/>
    </source>
</evidence>
<name>A0A9W8JRA6_9AGAR</name>
<dbReference type="SUPFAM" id="SSF52047">
    <property type="entry name" value="RNI-like"/>
    <property type="match status" value="1"/>
</dbReference>
<protein>
    <recommendedName>
        <fullName evidence="2">F-box domain-containing protein</fullName>
    </recommendedName>
</protein>
<keyword evidence="4" id="KW-1185">Reference proteome</keyword>
<reference evidence="3" key="1">
    <citation type="submission" date="2022-07" db="EMBL/GenBank/DDBJ databases">
        <title>Genome Sequence of Agrocybe chaxingu.</title>
        <authorList>
            <person name="Buettner E."/>
        </authorList>
    </citation>
    <scope>NUCLEOTIDE SEQUENCE</scope>
    <source>
        <strain evidence="3">MP-N11</strain>
    </source>
</reference>
<dbReference type="SUPFAM" id="SSF81383">
    <property type="entry name" value="F-box domain"/>
    <property type="match status" value="1"/>
</dbReference>
<evidence type="ECO:0000313" key="4">
    <source>
        <dbReference type="Proteomes" id="UP001148786"/>
    </source>
</evidence>
<dbReference type="Proteomes" id="UP001148786">
    <property type="component" value="Unassembled WGS sequence"/>
</dbReference>
<accession>A0A9W8JRA6</accession>
<sequence>MDPSPRKKLRTPSPAILPETSSIASPHQKGASHKLPDEILDYIFKIIINSEEDRILERPLMTLFRASSVCKRWRNFLHEPSIWGRVIDLDCMVQRKGNFRRLVMDRTRGASDLDVKGVIDDEDPLVLFLRTWTEPQHFNGYHWHRMRRLDLTIRDADRFDEVHALFATTPPHNLQSLRVIFQKYRYEESPLPIAFNTDIPSLLNLDTNVFYLPHRAANLSTLKSLSISFCNQSQVPYTLVDFADVLSQMIELESLDLCDAFRPSSQSPSLSSIYLPHLREMRITNDHECFALLEAINPHTACSINIHIIESLDDNIMVLRNVLSRYAAEFVRARIVNAVQIELSGFSIVVRLTAIPSDHRERALSFSFDAMLVSSVHTLAILLGAFDTCDLRRVTTLDLNLLTNMIRTRPTIPSPEIRHLISSLSGVQTLVTNMRTIKHLDGITTPQRIFPSLQTLKLTSLIISYGDERLINNDGNPARLRVDAKLLTDFLSIRTGTVHGLDLTQCALEDSVRFLDSPPFKDLKIMWKNNDGQRKVYTCGGGTPTCLDFGHRYE</sequence>
<dbReference type="EMBL" id="JANKHO010001376">
    <property type="protein sequence ID" value="KAJ3501812.1"/>
    <property type="molecule type" value="Genomic_DNA"/>
</dbReference>
<dbReference type="InterPro" id="IPR001810">
    <property type="entry name" value="F-box_dom"/>
</dbReference>
<dbReference type="Gene3D" id="1.20.1280.50">
    <property type="match status" value="1"/>
</dbReference>
<dbReference type="Pfam" id="PF12937">
    <property type="entry name" value="F-box-like"/>
    <property type="match status" value="1"/>
</dbReference>
<feature type="region of interest" description="Disordered" evidence="1">
    <location>
        <begin position="1"/>
        <end position="32"/>
    </location>
</feature>
<dbReference type="OrthoDB" id="3066755at2759"/>
<gene>
    <name evidence="3" type="ORF">NLJ89_g9172</name>
</gene>
<evidence type="ECO:0000256" key="1">
    <source>
        <dbReference type="SAM" id="MobiDB-lite"/>
    </source>
</evidence>
<dbReference type="InterPro" id="IPR036047">
    <property type="entry name" value="F-box-like_dom_sf"/>
</dbReference>
<feature type="compositionally biased region" description="Basic residues" evidence="1">
    <location>
        <begin position="1"/>
        <end position="10"/>
    </location>
</feature>
<proteinExistence type="predicted"/>
<evidence type="ECO:0000259" key="2">
    <source>
        <dbReference type="Pfam" id="PF12937"/>
    </source>
</evidence>
<dbReference type="InterPro" id="IPR032675">
    <property type="entry name" value="LRR_dom_sf"/>
</dbReference>
<feature type="domain" description="F-box" evidence="2">
    <location>
        <begin position="34"/>
        <end position="86"/>
    </location>
</feature>